<dbReference type="InterPro" id="IPR029058">
    <property type="entry name" value="AB_hydrolase_fold"/>
</dbReference>
<dbReference type="Pfam" id="PF00561">
    <property type="entry name" value="Abhydrolase_1"/>
    <property type="match status" value="1"/>
</dbReference>
<dbReference type="Proteomes" id="UP001500503">
    <property type="component" value="Unassembled WGS sequence"/>
</dbReference>
<feature type="domain" description="AB hydrolase-1" evidence="2">
    <location>
        <begin position="31"/>
        <end position="312"/>
    </location>
</feature>
<dbReference type="InterPro" id="IPR000639">
    <property type="entry name" value="Epox_hydrolase-like"/>
</dbReference>
<evidence type="ECO:0000313" key="3">
    <source>
        <dbReference type="EMBL" id="GAA4496585.1"/>
    </source>
</evidence>
<name>A0ABP8Q3P2_9ACTN</name>
<protein>
    <submittedName>
        <fullName evidence="3">Alpha/beta hydrolase</fullName>
    </submittedName>
</protein>
<dbReference type="Gene3D" id="3.40.50.1820">
    <property type="entry name" value="alpha/beta hydrolase"/>
    <property type="match status" value="1"/>
</dbReference>
<dbReference type="EMBL" id="BAABHF010000022">
    <property type="protein sequence ID" value="GAA4496585.1"/>
    <property type="molecule type" value="Genomic_DNA"/>
</dbReference>
<accession>A0ABP8Q3P2</accession>
<dbReference type="PRINTS" id="PR00412">
    <property type="entry name" value="EPOXHYDRLASE"/>
</dbReference>
<dbReference type="SUPFAM" id="SSF53474">
    <property type="entry name" value="alpha/beta-Hydrolases"/>
    <property type="match status" value="1"/>
</dbReference>
<keyword evidence="1 3" id="KW-0378">Hydrolase</keyword>
<dbReference type="GO" id="GO:0016787">
    <property type="term" value="F:hydrolase activity"/>
    <property type="evidence" value="ECO:0007669"/>
    <property type="project" value="UniProtKB-KW"/>
</dbReference>
<organism evidence="3 4">
    <name type="scientific">Actinoallomurus oryzae</name>
    <dbReference type="NCBI Taxonomy" id="502180"/>
    <lineage>
        <taxon>Bacteria</taxon>
        <taxon>Bacillati</taxon>
        <taxon>Actinomycetota</taxon>
        <taxon>Actinomycetes</taxon>
        <taxon>Streptosporangiales</taxon>
        <taxon>Thermomonosporaceae</taxon>
        <taxon>Actinoallomurus</taxon>
    </lineage>
</organism>
<dbReference type="InterPro" id="IPR000073">
    <property type="entry name" value="AB_hydrolase_1"/>
</dbReference>
<evidence type="ECO:0000256" key="1">
    <source>
        <dbReference type="ARBA" id="ARBA00022801"/>
    </source>
</evidence>
<evidence type="ECO:0000313" key="4">
    <source>
        <dbReference type="Proteomes" id="UP001500503"/>
    </source>
</evidence>
<keyword evidence="4" id="KW-1185">Reference proteome</keyword>
<reference evidence="4" key="1">
    <citation type="journal article" date="2019" name="Int. J. Syst. Evol. Microbiol.">
        <title>The Global Catalogue of Microorganisms (GCM) 10K type strain sequencing project: providing services to taxonomists for standard genome sequencing and annotation.</title>
        <authorList>
            <consortium name="The Broad Institute Genomics Platform"/>
            <consortium name="The Broad Institute Genome Sequencing Center for Infectious Disease"/>
            <person name="Wu L."/>
            <person name="Ma J."/>
        </authorList>
    </citation>
    <scope>NUCLEOTIDE SEQUENCE [LARGE SCALE GENOMIC DNA]</scope>
    <source>
        <strain evidence="4">JCM 17933</strain>
    </source>
</reference>
<sequence>MSQPVPVGEPTHRLVPSPAGRVHLVEQGTGPLVLLVHGFPECWYSWRHQLPALAAAGYRAVAIDVRGYGRSSRPEDTAAYRMLELVEDNVAVVHALGERTAVIVGHDWGATIAADSALVRPDVFRAVGLLSVPYAPRGGPRPSEVFARMGGEEEFYVGYFQEPGRAEAEIEPDVRGWLAGFYAALSADTMPPADAPDPHFVSRGGTLRDRFPTGRLPAWLSEDDLDVYAGEFERTGMSGALGRYRNMDRDWADLADFDGAPITQPSVFAGGALDASTTWMADAIEAYPTTLPGLVSSHLFDGCGHWIQQERPEEVNTILTGWLASLPA</sequence>
<evidence type="ECO:0000259" key="2">
    <source>
        <dbReference type="Pfam" id="PF00561"/>
    </source>
</evidence>
<dbReference type="RefSeq" id="WP_345465526.1">
    <property type="nucleotide sequence ID" value="NZ_BAABHF010000022.1"/>
</dbReference>
<comment type="caution">
    <text evidence="3">The sequence shown here is derived from an EMBL/GenBank/DDBJ whole genome shotgun (WGS) entry which is preliminary data.</text>
</comment>
<proteinExistence type="predicted"/>
<dbReference type="PANTHER" id="PTHR43329">
    <property type="entry name" value="EPOXIDE HYDROLASE"/>
    <property type="match status" value="1"/>
</dbReference>
<gene>
    <name evidence="3" type="ORF">GCM10023191_038830</name>
</gene>